<dbReference type="PANTHER" id="PTHR46211">
    <property type="entry name" value="GLYCEROPHOSPHORYL DIESTER PHOSPHODIESTERASE"/>
    <property type="match status" value="1"/>
</dbReference>
<feature type="chain" id="PRO_5004877006" description="GP-PDE domain-containing protein" evidence="1">
    <location>
        <begin position="25"/>
        <end position="261"/>
    </location>
</feature>
<protein>
    <recommendedName>
        <fullName evidence="2">GP-PDE domain-containing protein</fullName>
    </recommendedName>
</protein>
<dbReference type="eggNOG" id="COG0584">
    <property type="taxonomic scope" value="Bacteria"/>
</dbReference>
<evidence type="ECO:0000313" key="4">
    <source>
        <dbReference type="Proteomes" id="UP000019267"/>
    </source>
</evidence>
<dbReference type="KEGG" id="scq:SCULI_v1c09810"/>
<dbReference type="OrthoDB" id="5901192at2"/>
<accession>W6A8M5</accession>
<evidence type="ECO:0000313" key="3">
    <source>
        <dbReference type="EMBL" id="AHI53321.1"/>
    </source>
</evidence>
<dbReference type="GO" id="GO:0008081">
    <property type="term" value="F:phosphoric diester hydrolase activity"/>
    <property type="evidence" value="ECO:0007669"/>
    <property type="project" value="InterPro"/>
</dbReference>
<sequence>MLLKKIYFLIISTCLLILSSLAISCNPNVDTTHLIRIAHAGGEIDGHKYTNSLESLDYSYANGIRYFELDILETSDNELVAAHDWNKWKWMVEYQGVNEIPTLEEFRSYKILNQYTALTFIEINKWFELHDDAVLITDKIDEPSRVMDEFKFPSRLKMELFSEKSIIESSNLNASSSMANYNFIRDVNKPIEFLKLNNVEYIVSPVPSTDFQKKLLKEARTNDIKVFMYFSDKIENLNPIIKSNINYMDGYYLDDPLFEFK</sequence>
<dbReference type="Gene3D" id="3.20.20.190">
    <property type="entry name" value="Phosphatidylinositol (PI) phosphodiesterase"/>
    <property type="match status" value="1"/>
</dbReference>
<dbReference type="PROSITE" id="PS51257">
    <property type="entry name" value="PROKAR_LIPOPROTEIN"/>
    <property type="match status" value="1"/>
</dbReference>
<dbReference type="PATRIC" id="fig|1276246.3.peg.977"/>
<gene>
    <name evidence="3" type="ORF">SCULI_v1c09810</name>
</gene>
<dbReference type="HOGENOM" id="CLU_1065206_0_0_14"/>
<dbReference type="EMBL" id="CP006681">
    <property type="protein sequence ID" value="AHI53321.1"/>
    <property type="molecule type" value="Genomic_DNA"/>
</dbReference>
<reference evidence="3 4" key="1">
    <citation type="journal article" date="2014" name="Genome Biol. Evol.">
        <title>Molecular evolution of the substrate utilization strategies and putative virulence factors in mosquito-associated Spiroplasma species.</title>
        <authorList>
            <person name="Chang T.H."/>
            <person name="Lo W.S."/>
            <person name="Ku C."/>
            <person name="Chen L.L."/>
            <person name="Kuo C.H."/>
        </authorList>
    </citation>
    <scope>NUCLEOTIDE SEQUENCE [LARGE SCALE GENOMIC DNA]</scope>
    <source>
        <strain evidence="3">AES-1</strain>
    </source>
</reference>
<feature type="signal peptide" evidence="1">
    <location>
        <begin position="1"/>
        <end position="24"/>
    </location>
</feature>
<dbReference type="Proteomes" id="UP000019267">
    <property type="component" value="Chromosome"/>
</dbReference>
<feature type="domain" description="GP-PDE" evidence="2">
    <location>
        <begin position="48"/>
        <end position="115"/>
    </location>
</feature>
<dbReference type="RefSeq" id="WP_025363543.1">
    <property type="nucleotide sequence ID" value="NZ_CP006681.1"/>
</dbReference>
<organism evidence="3 4">
    <name type="scientific">Spiroplasma culicicola AES-1</name>
    <dbReference type="NCBI Taxonomy" id="1276246"/>
    <lineage>
        <taxon>Bacteria</taxon>
        <taxon>Bacillati</taxon>
        <taxon>Mycoplasmatota</taxon>
        <taxon>Mollicutes</taxon>
        <taxon>Entomoplasmatales</taxon>
        <taxon>Spiroplasmataceae</taxon>
        <taxon>Spiroplasma</taxon>
    </lineage>
</organism>
<keyword evidence="1" id="KW-0732">Signal</keyword>
<evidence type="ECO:0000259" key="2">
    <source>
        <dbReference type="Pfam" id="PF03009"/>
    </source>
</evidence>
<keyword evidence="4" id="KW-1185">Reference proteome</keyword>
<dbReference type="InterPro" id="IPR017946">
    <property type="entry name" value="PLC-like_Pdiesterase_TIM-brl"/>
</dbReference>
<dbReference type="InterPro" id="IPR030395">
    <property type="entry name" value="GP_PDE_dom"/>
</dbReference>
<proteinExistence type="predicted"/>
<dbReference type="GO" id="GO:0006629">
    <property type="term" value="P:lipid metabolic process"/>
    <property type="evidence" value="ECO:0007669"/>
    <property type="project" value="InterPro"/>
</dbReference>
<dbReference type="STRING" id="1276246.SCULI_v1c09810"/>
<evidence type="ECO:0000256" key="1">
    <source>
        <dbReference type="SAM" id="SignalP"/>
    </source>
</evidence>
<dbReference type="PANTHER" id="PTHR46211:SF14">
    <property type="entry name" value="GLYCEROPHOSPHODIESTER PHOSPHODIESTERASE"/>
    <property type="match status" value="1"/>
</dbReference>
<dbReference type="SUPFAM" id="SSF51695">
    <property type="entry name" value="PLC-like phosphodiesterases"/>
    <property type="match status" value="1"/>
</dbReference>
<dbReference type="Pfam" id="PF03009">
    <property type="entry name" value="GDPD"/>
    <property type="match status" value="1"/>
</dbReference>
<name>W6A8M5_9MOLU</name>
<dbReference type="AlphaFoldDB" id="W6A8M5"/>